<protein>
    <submittedName>
        <fullName evidence="1">Uncharacterized protein</fullName>
    </submittedName>
</protein>
<dbReference type="EMBL" id="CAJOBE010053865">
    <property type="protein sequence ID" value="CAF4365581.1"/>
    <property type="molecule type" value="Genomic_DNA"/>
</dbReference>
<comment type="caution">
    <text evidence="1">The sequence shown here is derived from an EMBL/GenBank/DDBJ whole genome shotgun (WGS) entry which is preliminary data.</text>
</comment>
<evidence type="ECO:0000313" key="1">
    <source>
        <dbReference type="EMBL" id="CAF4365581.1"/>
    </source>
</evidence>
<dbReference type="EMBL" id="CAJOBD010067527">
    <property type="protein sequence ID" value="CAF4402270.1"/>
    <property type="molecule type" value="Genomic_DNA"/>
</dbReference>
<evidence type="ECO:0000313" key="2">
    <source>
        <dbReference type="EMBL" id="CAF4402270.1"/>
    </source>
</evidence>
<gene>
    <name evidence="1" type="ORF">FNK824_LOCUS42813</name>
    <name evidence="2" type="ORF">JBS370_LOCUS43486</name>
</gene>
<name>A0A820M2J2_9BILA</name>
<feature type="non-terminal residue" evidence="1">
    <location>
        <position position="1"/>
    </location>
</feature>
<reference evidence="1" key="1">
    <citation type="submission" date="2021-02" db="EMBL/GenBank/DDBJ databases">
        <authorList>
            <person name="Nowell W R."/>
        </authorList>
    </citation>
    <scope>NUCLEOTIDE SEQUENCE</scope>
</reference>
<dbReference type="Proteomes" id="UP000663874">
    <property type="component" value="Unassembled WGS sequence"/>
</dbReference>
<accession>A0A820M2J2</accession>
<proteinExistence type="predicted"/>
<dbReference type="Proteomes" id="UP000663836">
    <property type="component" value="Unassembled WGS sequence"/>
</dbReference>
<dbReference type="AlphaFoldDB" id="A0A820M2J2"/>
<evidence type="ECO:0000313" key="3">
    <source>
        <dbReference type="Proteomes" id="UP000663874"/>
    </source>
</evidence>
<sequence>MPPPTSSEKISANLKMLSQCTSSEDVQEYLFI</sequence>
<organism evidence="1 3">
    <name type="scientific">Rotaria sordida</name>
    <dbReference type="NCBI Taxonomy" id="392033"/>
    <lineage>
        <taxon>Eukaryota</taxon>
        <taxon>Metazoa</taxon>
        <taxon>Spiralia</taxon>
        <taxon>Gnathifera</taxon>
        <taxon>Rotifera</taxon>
        <taxon>Eurotatoria</taxon>
        <taxon>Bdelloidea</taxon>
        <taxon>Philodinida</taxon>
        <taxon>Philodinidae</taxon>
        <taxon>Rotaria</taxon>
    </lineage>
</organism>